<feature type="region of interest" description="Disordered" evidence="4">
    <location>
        <begin position="828"/>
        <end position="862"/>
    </location>
</feature>
<dbReference type="CDD" id="cd12148">
    <property type="entry name" value="fungal_TF_MHR"/>
    <property type="match status" value="1"/>
</dbReference>
<proteinExistence type="predicted"/>
<dbReference type="PANTHER" id="PTHR31001">
    <property type="entry name" value="UNCHARACTERIZED TRANSCRIPTIONAL REGULATORY PROTEIN"/>
    <property type="match status" value="1"/>
</dbReference>
<dbReference type="KEGG" id="kdj:28965317"/>
<keyword evidence="7" id="KW-1185">Reference proteome</keyword>
<feature type="compositionally biased region" description="Basic residues" evidence="4">
    <location>
        <begin position="712"/>
        <end position="721"/>
    </location>
</feature>
<evidence type="ECO:0000313" key="6">
    <source>
        <dbReference type="EMBL" id="WWC59681.1"/>
    </source>
</evidence>
<dbReference type="GO" id="GO:0000981">
    <property type="term" value="F:DNA-binding transcription factor activity, RNA polymerase II-specific"/>
    <property type="evidence" value="ECO:0007669"/>
    <property type="project" value="InterPro"/>
</dbReference>
<dbReference type="Gene3D" id="4.10.240.10">
    <property type="entry name" value="Zn(2)-C6 fungal-type DNA-binding domain"/>
    <property type="match status" value="1"/>
</dbReference>
<dbReference type="PANTHER" id="PTHR31001:SF56">
    <property type="entry name" value="ZN(2)-C6 FUNGAL-TYPE DOMAIN-CONTAINING PROTEIN"/>
    <property type="match status" value="1"/>
</dbReference>
<accession>A0AAJ8KLD3</accession>
<feature type="compositionally biased region" description="Pro residues" evidence="4">
    <location>
        <begin position="1"/>
        <end position="11"/>
    </location>
</feature>
<organism evidence="6 7">
    <name type="scientific">Kwoniella dejecticola CBS 10117</name>
    <dbReference type="NCBI Taxonomy" id="1296121"/>
    <lineage>
        <taxon>Eukaryota</taxon>
        <taxon>Fungi</taxon>
        <taxon>Dikarya</taxon>
        <taxon>Basidiomycota</taxon>
        <taxon>Agaricomycotina</taxon>
        <taxon>Tremellomycetes</taxon>
        <taxon>Tremellales</taxon>
        <taxon>Cryptococcaceae</taxon>
        <taxon>Kwoniella</taxon>
    </lineage>
</organism>
<evidence type="ECO:0000259" key="5">
    <source>
        <dbReference type="PROSITE" id="PS50048"/>
    </source>
</evidence>
<dbReference type="CDD" id="cd00067">
    <property type="entry name" value="GAL4"/>
    <property type="match status" value="1"/>
</dbReference>
<dbReference type="GO" id="GO:0008270">
    <property type="term" value="F:zinc ion binding"/>
    <property type="evidence" value="ECO:0007669"/>
    <property type="project" value="InterPro"/>
</dbReference>
<sequence length="990" mass="108756">MTTMRPPPLPLPQAGAASGSNEGAAKPANGGVKQLNGTKGEKEKNGRQSFSCAECRRLKLKCSREWPCTSCEKRGCAQICPNGEMRTGKGKRLILADTAELHQRISLLEVALAQSHAKHSSTPHPLLESPYLFSPRESSSRPYPRPAIKEEGHLSPGGDDLVEGAFGTLTIGEEGQAKFVGSFAGSEYLRDDEGSEEEGSSPLMTSDVQLRTPSHINHNGSFPPSLITPPATANADRSQPPPSNGHRNESVSLQPDLFACGDRQTRSLEQLRTELPDYNNEGRFLVESYWENVNWQYQPIPKAMFGNDHLVNAYDSTITPNAHKMACVFFVMAIGAMFDLNRQPFHPRGDQLFQLGRSCINARGLENASPATIQALHLMGTYILNDKHGNGAELFWPIIGTAVKVAQSLGLHRDGTSFGLSSYEVEERRQVWWELVTYDRLQALCFGRPCATSNKWADAKMPEASDLIGDDDGFHRAKYTLISMMERVIDIQTQASSTSPYAITQLDNELRDYKRNLPEQLLPNVAIQDLPLDSSVDPHLVIHRLGIRLQLAQMRLLLNRPLFAKALKENPDDPSRAKLGQTFVALFESAQEIVQLVKILVIYHPSLVARWWFFWFHAFSSAVCLAAIVIRAPTCAFASPSFHGMSIVCDIAHAAREGCRAKKGLPILIRLRKRAHEALSAAGKSQNIPINSGLTTEEDDLSHLAGSAKLKRVQTSLHKRSSSSPGHNGLNGETTPSPQSGSSIATSATLAEPVMHEGMVPTFPGDFSIQGLPYLIHPPMQNMGAWVPEDPMNQYINSSVSPPMSMSSFMTNNNGTMIDLNQNQQYPQMHEQRQVRGQGQAQSPTSVYTDQPGSVGSQNLNGSSVFYGNNSSPEYVDMDMSMALGMRYSLNNGMPLGMDTIGNPNDPTNVDSVQQHNVTSNPNRMNFNDNSNDVYRQVQENQGVFLNSNGDGRHQVLHGNGNIMFGQPTGNEGEVFGFNFEDFVNQMSGG</sequence>
<dbReference type="GeneID" id="28965317"/>
<dbReference type="GO" id="GO:0006351">
    <property type="term" value="P:DNA-templated transcription"/>
    <property type="evidence" value="ECO:0007669"/>
    <property type="project" value="InterPro"/>
</dbReference>
<evidence type="ECO:0000313" key="7">
    <source>
        <dbReference type="Proteomes" id="UP000078595"/>
    </source>
</evidence>
<feature type="domain" description="Zn(2)-C6 fungal-type" evidence="5">
    <location>
        <begin position="51"/>
        <end position="80"/>
    </location>
</feature>
<feature type="compositionally biased region" description="Low complexity" evidence="4">
    <location>
        <begin position="12"/>
        <end position="25"/>
    </location>
</feature>
<evidence type="ECO:0000256" key="4">
    <source>
        <dbReference type="SAM" id="MobiDB-lite"/>
    </source>
</evidence>
<dbReference type="InterPro" id="IPR007219">
    <property type="entry name" value="XnlR_reg_dom"/>
</dbReference>
<dbReference type="Pfam" id="PF04082">
    <property type="entry name" value="Fungal_trans"/>
    <property type="match status" value="1"/>
</dbReference>
<reference evidence="6" key="1">
    <citation type="submission" date="2013-07" db="EMBL/GenBank/DDBJ databases">
        <authorList>
            <consortium name="The Broad Institute Genome Sequencing Platform"/>
            <person name="Cuomo C."/>
            <person name="Litvintseva A."/>
            <person name="Chen Y."/>
            <person name="Heitman J."/>
            <person name="Sun S."/>
            <person name="Springer D."/>
            <person name="Dromer F."/>
            <person name="Young S.K."/>
            <person name="Zeng Q."/>
            <person name="Gargeya S."/>
            <person name="Fitzgerald M."/>
            <person name="Abouelleil A."/>
            <person name="Alvarado L."/>
            <person name="Berlin A.M."/>
            <person name="Chapman S.B."/>
            <person name="Dewar J."/>
            <person name="Goldberg J."/>
            <person name="Griggs A."/>
            <person name="Gujja S."/>
            <person name="Hansen M."/>
            <person name="Howarth C."/>
            <person name="Imamovic A."/>
            <person name="Larimer J."/>
            <person name="McCowan C."/>
            <person name="Murphy C."/>
            <person name="Pearson M."/>
            <person name="Priest M."/>
            <person name="Roberts A."/>
            <person name="Saif S."/>
            <person name="Shea T."/>
            <person name="Sykes S."/>
            <person name="Wortman J."/>
            <person name="Nusbaum C."/>
            <person name="Birren B."/>
        </authorList>
    </citation>
    <scope>NUCLEOTIDE SEQUENCE</scope>
    <source>
        <strain evidence="6">CBS 10117</strain>
    </source>
</reference>
<evidence type="ECO:0000256" key="3">
    <source>
        <dbReference type="ARBA" id="ARBA00023242"/>
    </source>
</evidence>
<dbReference type="PROSITE" id="PS00463">
    <property type="entry name" value="ZN2_CY6_FUNGAL_1"/>
    <property type="match status" value="1"/>
</dbReference>
<protein>
    <recommendedName>
        <fullName evidence="5">Zn(2)-C6 fungal-type domain-containing protein</fullName>
    </recommendedName>
</protein>
<dbReference type="RefSeq" id="XP_018265258.2">
    <property type="nucleotide sequence ID" value="XM_018404977.2"/>
</dbReference>
<dbReference type="InterPro" id="IPR036864">
    <property type="entry name" value="Zn2-C6_fun-type_DNA-bd_sf"/>
</dbReference>
<feature type="compositionally biased region" description="Polar residues" evidence="4">
    <location>
        <begin position="835"/>
        <end position="862"/>
    </location>
</feature>
<reference evidence="6" key="2">
    <citation type="submission" date="2024-02" db="EMBL/GenBank/DDBJ databases">
        <title>Comparative genomics of Cryptococcus and Kwoniella reveals pathogenesis evolution and contrasting modes of karyotype evolution via chromosome fusion or intercentromeric recombination.</title>
        <authorList>
            <person name="Coelho M.A."/>
            <person name="David-Palma M."/>
            <person name="Shea T."/>
            <person name="Bowers K."/>
            <person name="McGinley-Smith S."/>
            <person name="Mohammad A.W."/>
            <person name="Gnirke A."/>
            <person name="Yurkov A.M."/>
            <person name="Nowrousian M."/>
            <person name="Sun S."/>
            <person name="Cuomo C.A."/>
            <person name="Heitman J."/>
        </authorList>
    </citation>
    <scope>NUCLEOTIDE SEQUENCE</scope>
    <source>
        <strain evidence="6">CBS 10117</strain>
    </source>
</reference>
<keyword evidence="2" id="KW-0479">Metal-binding</keyword>
<dbReference type="EMBL" id="CP144531">
    <property type="protein sequence ID" value="WWC59681.1"/>
    <property type="molecule type" value="Genomic_DNA"/>
</dbReference>
<feature type="region of interest" description="Disordered" evidence="4">
    <location>
        <begin position="212"/>
        <end position="251"/>
    </location>
</feature>
<evidence type="ECO:0000256" key="1">
    <source>
        <dbReference type="ARBA" id="ARBA00004123"/>
    </source>
</evidence>
<feature type="compositionally biased region" description="Polar residues" evidence="4">
    <location>
        <begin position="722"/>
        <end position="744"/>
    </location>
</feature>
<comment type="subcellular location">
    <subcellularLocation>
        <location evidence="1">Nucleus</location>
    </subcellularLocation>
</comment>
<dbReference type="GO" id="GO:0003677">
    <property type="term" value="F:DNA binding"/>
    <property type="evidence" value="ECO:0007669"/>
    <property type="project" value="InterPro"/>
</dbReference>
<feature type="region of interest" description="Disordered" evidence="4">
    <location>
        <begin position="119"/>
        <end position="161"/>
    </location>
</feature>
<feature type="compositionally biased region" description="Polar residues" evidence="4">
    <location>
        <begin position="212"/>
        <end position="222"/>
    </location>
</feature>
<evidence type="ECO:0000256" key="2">
    <source>
        <dbReference type="ARBA" id="ARBA00022723"/>
    </source>
</evidence>
<keyword evidence="3" id="KW-0539">Nucleus</keyword>
<dbReference type="SMART" id="SM00066">
    <property type="entry name" value="GAL4"/>
    <property type="match status" value="1"/>
</dbReference>
<dbReference type="AlphaFoldDB" id="A0AAJ8KLD3"/>
<name>A0AAJ8KLD3_9TREE</name>
<dbReference type="InterPro" id="IPR050613">
    <property type="entry name" value="Sec_Metabolite_Reg"/>
</dbReference>
<feature type="region of interest" description="Disordered" evidence="4">
    <location>
        <begin position="1"/>
        <end position="46"/>
    </location>
</feature>
<dbReference type="GO" id="GO:0005634">
    <property type="term" value="C:nucleus"/>
    <property type="evidence" value="ECO:0007669"/>
    <property type="project" value="UniProtKB-SubCell"/>
</dbReference>
<gene>
    <name evidence="6" type="ORF">I303_102243</name>
</gene>
<dbReference type="SMART" id="SM00906">
    <property type="entry name" value="Fungal_trans"/>
    <property type="match status" value="1"/>
</dbReference>
<feature type="region of interest" description="Disordered" evidence="4">
    <location>
        <begin position="712"/>
        <end position="744"/>
    </location>
</feature>
<dbReference type="Proteomes" id="UP000078595">
    <property type="component" value="Chromosome 2"/>
</dbReference>
<dbReference type="InterPro" id="IPR001138">
    <property type="entry name" value="Zn2Cys6_DnaBD"/>
</dbReference>
<dbReference type="SUPFAM" id="SSF57701">
    <property type="entry name" value="Zn2/Cys6 DNA-binding domain"/>
    <property type="match status" value="1"/>
</dbReference>
<dbReference type="PROSITE" id="PS50048">
    <property type="entry name" value="ZN2_CY6_FUNGAL_2"/>
    <property type="match status" value="1"/>
</dbReference>